<name>A0A4S3B7Y0_9ENTE</name>
<gene>
    <name evidence="1" type="ORF">ESZ54_01215</name>
</gene>
<sequence>MKIAIIGFSGSGKSTLARELGQFFNIPVLHLDTVQFLPGWNERELVEKQAIVGKFLKENSDWVIDGNYSNILQEERFQAATQIIFMNFSRWRCFYRIVNRYRQNRNQTRVDMAEGCNEKLDFEFAWWVLHKGRNTVKQQHFAKMKQTYPDKWVEIKTPQELKMFLEKTKLF</sequence>
<dbReference type="AlphaFoldDB" id="A0A4S3B7Y0"/>
<organism evidence="1 2">
    <name type="scientific">Vagococcus silagei</name>
    <dbReference type="NCBI Taxonomy" id="2508885"/>
    <lineage>
        <taxon>Bacteria</taxon>
        <taxon>Bacillati</taxon>
        <taxon>Bacillota</taxon>
        <taxon>Bacilli</taxon>
        <taxon>Lactobacillales</taxon>
        <taxon>Enterococcaceae</taxon>
        <taxon>Vagococcus</taxon>
    </lineage>
</organism>
<dbReference type="InterPro" id="IPR052922">
    <property type="entry name" value="Cytidylate_Kinase-2"/>
</dbReference>
<proteinExistence type="predicted"/>
<protein>
    <submittedName>
        <fullName evidence="1">DNA topology modulation protein FlaR</fullName>
    </submittedName>
</protein>
<keyword evidence="2" id="KW-1185">Reference proteome</keyword>
<dbReference type="PANTHER" id="PTHR37816:SF3">
    <property type="entry name" value="MODULATES DNA TOPOLOGY"/>
    <property type="match status" value="1"/>
</dbReference>
<comment type="caution">
    <text evidence="1">The sequence shown here is derived from an EMBL/GenBank/DDBJ whole genome shotgun (WGS) entry which is preliminary data.</text>
</comment>
<reference evidence="1 2" key="1">
    <citation type="submission" date="2019-01" db="EMBL/GenBank/DDBJ databases">
        <title>Vagococcus silagei sp. nov. isolated from brewer's grain.</title>
        <authorList>
            <person name="Guu J.-R."/>
        </authorList>
    </citation>
    <scope>NUCLEOTIDE SEQUENCE [LARGE SCALE GENOMIC DNA]</scope>
    <source>
        <strain evidence="1 2">2B-2</strain>
    </source>
</reference>
<dbReference type="OrthoDB" id="1201990at2"/>
<evidence type="ECO:0000313" key="2">
    <source>
        <dbReference type="Proteomes" id="UP000310506"/>
    </source>
</evidence>
<dbReference type="Gene3D" id="3.40.50.300">
    <property type="entry name" value="P-loop containing nucleotide triphosphate hydrolases"/>
    <property type="match status" value="1"/>
</dbReference>
<accession>A0A4S3B7Y0</accession>
<dbReference type="RefSeq" id="WP_136135851.1">
    <property type="nucleotide sequence ID" value="NZ_SDGV01000002.1"/>
</dbReference>
<dbReference type="Proteomes" id="UP000310506">
    <property type="component" value="Unassembled WGS sequence"/>
</dbReference>
<evidence type="ECO:0000313" key="1">
    <source>
        <dbReference type="EMBL" id="THB62190.1"/>
    </source>
</evidence>
<dbReference type="SUPFAM" id="SSF52540">
    <property type="entry name" value="P-loop containing nucleoside triphosphate hydrolases"/>
    <property type="match status" value="1"/>
</dbReference>
<dbReference type="EMBL" id="SDGV01000002">
    <property type="protein sequence ID" value="THB62190.1"/>
    <property type="molecule type" value="Genomic_DNA"/>
</dbReference>
<dbReference type="PANTHER" id="PTHR37816">
    <property type="entry name" value="YALI0E33011P"/>
    <property type="match status" value="1"/>
</dbReference>
<dbReference type="InterPro" id="IPR027417">
    <property type="entry name" value="P-loop_NTPase"/>
</dbReference>